<dbReference type="GO" id="GO:0015288">
    <property type="term" value="F:porin activity"/>
    <property type="evidence" value="ECO:0007669"/>
    <property type="project" value="UniProtKB-KW"/>
</dbReference>
<dbReference type="InterPro" id="IPR002299">
    <property type="entry name" value="Porin_Neis"/>
</dbReference>
<keyword evidence="10" id="KW-0998">Cell outer membrane</keyword>
<dbReference type="SUPFAM" id="SSF56935">
    <property type="entry name" value="Porins"/>
    <property type="match status" value="1"/>
</dbReference>
<evidence type="ECO:0000256" key="10">
    <source>
        <dbReference type="ARBA" id="ARBA00023237"/>
    </source>
</evidence>
<keyword evidence="3" id="KW-0813">Transport</keyword>
<dbReference type="EMBL" id="CP060714">
    <property type="protein sequence ID" value="QNN57575.1"/>
    <property type="molecule type" value="Genomic_DNA"/>
</dbReference>
<dbReference type="CDD" id="cd00342">
    <property type="entry name" value="gram_neg_porins"/>
    <property type="match status" value="1"/>
</dbReference>
<evidence type="ECO:0000256" key="8">
    <source>
        <dbReference type="ARBA" id="ARBA00023114"/>
    </source>
</evidence>
<evidence type="ECO:0000256" key="9">
    <source>
        <dbReference type="ARBA" id="ARBA00023136"/>
    </source>
</evidence>
<dbReference type="Proteomes" id="UP000515811">
    <property type="component" value="Chromosome"/>
</dbReference>
<proteinExistence type="predicted"/>
<dbReference type="PRINTS" id="PR00184">
    <property type="entry name" value="NEISSPPORIN"/>
</dbReference>
<keyword evidence="8" id="KW-0626">Porin</keyword>
<dbReference type="GO" id="GO:0034220">
    <property type="term" value="P:monoatomic ion transmembrane transport"/>
    <property type="evidence" value="ECO:0007669"/>
    <property type="project" value="InterPro"/>
</dbReference>
<keyword evidence="5" id="KW-0812">Transmembrane</keyword>
<keyword evidence="6 11" id="KW-0732">Signal</keyword>
<comment type="subunit">
    <text evidence="2">Homotrimer.</text>
</comment>
<protein>
    <submittedName>
        <fullName evidence="13">Porin</fullName>
    </submittedName>
</protein>
<keyword evidence="7" id="KW-0406">Ion transport</keyword>
<evidence type="ECO:0000256" key="4">
    <source>
        <dbReference type="ARBA" id="ARBA00022452"/>
    </source>
</evidence>
<organism evidence="13 14">
    <name type="scientific">Diaphorobacter ruginosibacter</name>
    <dbReference type="NCBI Taxonomy" id="1715720"/>
    <lineage>
        <taxon>Bacteria</taxon>
        <taxon>Pseudomonadati</taxon>
        <taxon>Pseudomonadota</taxon>
        <taxon>Betaproteobacteria</taxon>
        <taxon>Burkholderiales</taxon>
        <taxon>Comamonadaceae</taxon>
        <taxon>Diaphorobacter</taxon>
    </lineage>
</organism>
<dbReference type="PANTHER" id="PTHR34501:SF9">
    <property type="entry name" value="MAJOR OUTER MEMBRANE PROTEIN P.IA"/>
    <property type="match status" value="1"/>
</dbReference>
<comment type="subcellular location">
    <subcellularLocation>
        <location evidence="1">Cell outer membrane</location>
        <topology evidence="1">Multi-pass membrane protein</topology>
    </subcellularLocation>
</comment>
<dbReference type="InterPro" id="IPR001702">
    <property type="entry name" value="Porin_Gram-ve"/>
</dbReference>
<evidence type="ECO:0000256" key="6">
    <source>
        <dbReference type="ARBA" id="ARBA00022729"/>
    </source>
</evidence>
<dbReference type="GO" id="GO:0046930">
    <property type="term" value="C:pore complex"/>
    <property type="evidence" value="ECO:0007669"/>
    <property type="project" value="UniProtKB-KW"/>
</dbReference>
<feature type="signal peptide" evidence="11">
    <location>
        <begin position="1"/>
        <end position="22"/>
    </location>
</feature>
<evidence type="ECO:0000313" key="13">
    <source>
        <dbReference type="EMBL" id="QNN57575.1"/>
    </source>
</evidence>
<dbReference type="InterPro" id="IPR023614">
    <property type="entry name" value="Porin_dom_sf"/>
</dbReference>
<evidence type="ECO:0000256" key="5">
    <source>
        <dbReference type="ARBA" id="ARBA00022692"/>
    </source>
</evidence>
<feature type="domain" description="Porin" evidence="12">
    <location>
        <begin position="8"/>
        <end position="294"/>
    </location>
</feature>
<keyword evidence="9" id="KW-0472">Membrane</keyword>
<dbReference type="AlphaFoldDB" id="A0A7G9RPQ0"/>
<evidence type="ECO:0000259" key="12">
    <source>
        <dbReference type="Pfam" id="PF13609"/>
    </source>
</evidence>
<dbReference type="InterPro" id="IPR050298">
    <property type="entry name" value="Gram-neg_bact_OMP"/>
</dbReference>
<dbReference type="PANTHER" id="PTHR34501">
    <property type="entry name" value="PROTEIN YDDL-RELATED"/>
    <property type="match status" value="1"/>
</dbReference>
<evidence type="ECO:0000256" key="3">
    <source>
        <dbReference type="ARBA" id="ARBA00022448"/>
    </source>
</evidence>
<dbReference type="InterPro" id="IPR033900">
    <property type="entry name" value="Gram_neg_porin_domain"/>
</dbReference>
<sequence length="321" mass="34752">MRNRFVHASVLLAAISAPAAYAQSTSSLTIYGRVNTTVESQKTGDQSRVNVLQNNASRWGLRGTEDLGGGLSAFFRLEQGFDSSTGVTANGFDRDAYMGLKGKFGQFRMGHITNITYLTSADWVSLHNHDTGTSSDTLYGFGVAFGARSNTVAYSTPVYNGFRGEFSYSFKEARPADARNATLEYNMGGWELSAGYSSSGNNKLGVLRALYSVGPFKVGGYYERDDFNGAKRNNARLMGMYAFGASELHLNVGRAGKRGDVADSGATQATIGYNYNLSKRTKLYAFYTMVDNDKAATYSAFGSVQPGQDQNSLAIGVRHAF</sequence>
<reference evidence="13 14" key="1">
    <citation type="submission" date="2020-08" db="EMBL/GenBank/DDBJ databases">
        <title>Genome sequence of Diaphorobacter ruginosibacter DSM 27467T.</title>
        <authorList>
            <person name="Hyun D.-W."/>
            <person name="Bae J.-W."/>
        </authorList>
    </citation>
    <scope>NUCLEOTIDE SEQUENCE [LARGE SCALE GENOMIC DNA]</scope>
    <source>
        <strain evidence="13 14">DSM 27467</strain>
    </source>
</reference>
<evidence type="ECO:0000256" key="11">
    <source>
        <dbReference type="SAM" id="SignalP"/>
    </source>
</evidence>
<dbReference type="GO" id="GO:0009279">
    <property type="term" value="C:cell outer membrane"/>
    <property type="evidence" value="ECO:0007669"/>
    <property type="project" value="UniProtKB-SubCell"/>
</dbReference>
<dbReference type="Pfam" id="PF13609">
    <property type="entry name" value="Porin_4"/>
    <property type="match status" value="1"/>
</dbReference>
<evidence type="ECO:0000256" key="2">
    <source>
        <dbReference type="ARBA" id="ARBA00011233"/>
    </source>
</evidence>
<accession>A0A7G9RPQ0</accession>
<feature type="chain" id="PRO_5028853975" evidence="11">
    <location>
        <begin position="23"/>
        <end position="321"/>
    </location>
</feature>
<gene>
    <name evidence="13" type="ORF">H9K76_01345</name>
</gene>
<keyword evidence="4" id="KW-1134">Transmembrane beta strand</keyword>
<dbReference type="KEGG" id="drg:H9K76_01345"/>
<evidence type="ECO:0000313" key="14">
    <source>
        <dbReference type="Proteomes" id="UP000515811"/>
    </source>
</evidence>
<keyword evidence="14" id="KW-1185">Reference proteome</keyword>
<dbReference type="RefSeq" id="WP_187597823.1">
    <property type="nucleotide sequence ID" value="NZ_CP060714.1"/>
</dbReference>
<evidence type="ECO:0000256" key="1">
    <source>
        <dbReference type="ARBA" id="ARBA00004571"/>
    </source>
</evidence>
<dbReference type="Gene3D" id="2.40.160.10">
    <property type="entry name" value="Porin"/>
    <property type="match status" value="1"/>
</dbReference>
<evidence type="ECO:0000256" key="7">
    <source>
        <dbReference type="ARBA" id="ARBA00023065"/>
    </source>
</evidence>
<dbReference type="PRINTS" id="PR00182">
    <property type="entry name" value="ECOLNEIPORIN"/>
</dbReference>
<name>A0A7G9RPQ0_9BURK</name>